<dbReference type="VEuPathDB" id="ToxoDB:EAH_00052090"/>
<dbReference type="AlphaFoldDB" id="U6GK18"/>
<dbReference type="EMBL" id="HG671225">
    <property type="protein sequence ID" value="CDI80500.1"/>
    <property type="molecule type" value="Genomic_DNA"/>
</dbReference>
<name>U6GK18_EIMAC</name>
<reference evidence="1" key="2">
    <citation type="submission" date="2013-10" db="EMBL/GenBank/DDBJ databases">
        <authorList>
            <person name="Aslett M."/>
        </authorList>
    </citation>
    <scope>NUCLEOTIDE SEQUENCE</scope>
    <source>
        <strain evidence="1">Houghton</strain>
    </source>
</reference>
<keyword evidence="2" id="KW-1185">Reference proteome</keyword>
<dbReference type="CDD" id="cd20267">
    <property type="entry name" value="Complex1_LYR_LYRM7"/>
    <property type="match status" value="1"/>
</dbReference>
<dbReference type="OMA" id="TNSCKYL"/>
<dbReference type="InterPro" id="IPR045298">
    <property type="entry name" value="Complex1_LYR_LYRM7"/>
</dbReference>
<evidence type="ECO:0000313" key="1">
    <source>
        <dbReference type="EMBL" id="CDI80500.1"/>
    </source>
</evidence>
<dbReference type="GeneID" id="25273279"/>
<evidence type="ECO:0008006" key="3">
    <source>
        <dbReference type="Google" id="ProtNLM"/>
    </source>
</evidence>
<proteinExistence type="predicted"/>
<dbReference type="GO" id="GO:0034551">
    <property type="term" value="P:mitochondrial respiratory chain complex III assembly"/>
    <property type="evidence" value="ECO:0007669"/>
    <property type="project" value="InterPro"/>
</dbReference>
<dbReference type="GO" id="GO:0005739">
    <property type="term" value="C:mitochondrion"/>
    <property type="evidence" value="ECO:0007669"/>
    <property type="project" value="GOC"/>
</dbReference>
<evidence type="ECO:0000313" key="2">
    <source>
        <dbReference type="Proteomes" id="UP000018050"/>
    </source>
</evidence>
<dbReference type="RefSeq" id="XP_013249552.1">
    <property type="nucleotide sequence ID" value="XM_013394098.1"/>
</dbReference>
<sequence>MSAFKPPSRSLAPLYRQFLRACGKTFKGDFEAQRTIYREMRNVIRYNTLKLSEEELKKELNMAIDFVRYHIVQAELNEKTGSYKAVVTDDHIKKGDVINLNEVDPKQLQKLPWLKPPKEATF</sequence>
<reference evidence="1" key="1">
    <citation type="submission" date="2013-10" db="EMBL/GenBank/DDBJ databases">
        <title>Genomic analysis of the causative agents of coccidiosis in chickens.</title>
        <authorList>
            <person name="Reid A.J."/>
            <person name="Blake D."/>
            <person name="Billington K."/>
            <person name="Browne H."/>
            <person name="Dunn M."/>
            <person name="Hung S."/>
            <person name="Kawahara F."/>
            <person name="Miranda-Saavedra D."/>
            <person name="Mourier T."/>
            <person name="Nagra H."/>
            <person name="Otto T.D."/>
            <person name="Rawlings N."/>
            <person name="Sanchez A."/>
            <person name="Sanders M."/>
            <person name="Subramaniam C."/>
            <person name="Tay Y."/>
            <person name="Dear P."/>
            <person name="Doerig C."/>
            <person name="Gruber A."/>
            <person name="Parkinson J."/>
            <person name="Shirley M."/>
            <person name="Wan K.L."/>
            <person name="Berriman M."/>
            <person name="Tomley F."/>
            <person name="Pain A."/>
        </authorList>
    </citation>
    <scope>NUCLEOTIDE SEQUENCE</scope>
    <source>
        <strain evidence="1">Houghton</strain>
    </source>
</reference>
<accession>U6GK18</accession>
<protein>
    <recommendedName>
        <fullName evidence="3">Mitochondrial zinc maintenance protein 1, mitochondrial</fullName>
    </recommendedName>
</protein>
<dbReference type="Proteomes" id="UP000018050">
    <property type="component" value="Unassembled WGS sequence"/>
</dbReference>
<dbReference type="OrthoDB" id="428643at2759"/>
<organism evidence="1 2">
    <name type="scientific">Eimeria acervulina</name>
    <name type="common">Coccidian parasite</name>
    <dbReference type="NCBI Taxonomy" id="5801"/>
    <lineage>
        <taxon>Eukaryota</taxon>
        <taxon>Sar</taxon>
        <taxon>Alveolata</taxon>
        <taxon>Apicomplexa</taxon>
        <taxon>Conoidasida</taxon>
        <taxon>Coccidia</taxon>
        <taxon>Eucoccidiorida</taxon>
        <taxon>Eimeriorina</taxon>
        <taxon>Eimeriidae</taxon>
        <taxon>Eimeria</taxon>
    </lineage>
</organism>
<gene>
    <name evidence="1" type="ORF">EAH_00052090</name>
</gene>